<evidence type="ECO:0000313" key="3">
    <source>
        <dbReference type="Proteomes" id="UP000717585"/>
    </source>
</evidence>
<gene>
    <name evidence="2" type="ORF">J8273_4642</name>
</gene>
<proteinExistence type="predicted"/>
<sequence>MVRKAESTKPQKRKKEDPSDDVPLSVQLLDTMSHYSVLPNPIDSPILSQNDEGICQSNVTSIDIKTAVPSILEASDSFVLMAASHLQTRLNAMDSTVKGVAEILLGSLADDCWASKDAFGTIPPMARGKLFVASMRAKKAIQERESSMPLCPDYGAMLELLGAISSSPVRPGLGWAAESVLPPVLFVGMAAHLFRIDRPAVAFADVAETGLDVVVKALALAADPVIRTAGVDPTCAMVARRAAESLETLLAAAPADVRADYDAKQLAAAVAEGVSELPPLLQAEVVRVICVGPDGLGVNAVLKRAAKDTVVRLAGVGVTDTREVARHMAARFAKIRGDFRDTKTHFLSTQEIQTLADDLYVALTALAWFLTSEQTSKVCRALLKVYQQDRQLLSPLQPLYRLIDAGIPTNQA</sequence>
<accession>A0A8J6B5Z4</accession>
<dbReference type="AlphaFoldDB" id="A0A8J6B5Z4"/>
<evidence type="ECO:0000256" key="1">
    <source>
        <dbReference type="SAM" id="MobiDB-lite"/>
    </source>
</evidence>
<name>A0A8J6B5Z4_9EUKA</name>
<reference evidence="2" key="1">
    <citation type="submission" date="2021-05" db="EMBL/GenBank/DDBJ databases">
        <title>A free-living protist that lacks canonical eukaryotic 1 DNA replication and segregation systems.</title>
        <authorList>
            <person name="Salas-Leiva D.E."/>
            <person name="Tromer E.C."/>
            <person name="Curtis B.A."/>
            <person name="Jerlstrom-Hultqvist J."/>
            <person name="Kolisko M."/>
            <person name="Yi Z."/>
            <person name="Salas-Leiva J.S."/>
            <person name="Gallot-Lavallee L."/>
            <person name="Kops G.J.P.L."/>
            <person name="Archibald J.M."/>
            <person name="Simpson A.G.B."/>
            <person name="Roger A.J."/>
        </authorList>
    </citation>
    <scope>NUCLEOTIDE SEQUENCE</scope>
    <source>
        <strain evidence="2">BICM</strain>
    </source>
</reference>
<feature type="compositionally biased region" description="Basic and acidic residues" evidence="1">
    <location>
        <begin position="1"/>
        <end position="17"/>
    </location>
</feature>
<comment type="caution">
    <text evidence="2">The sequence shown here is derived from an EMBL/GenBank/DDBJ whole genome shotgun (WGS) entry which is preliminary data.</text>
</comment>
<keyword evidence="3" id="KW-1185">Reference proteome</keyword>
<evidence type="ECO:0000313" key="2">
    <source>
        <dbReference type="EMBL" id="KAG9393779.1"/>
    </source>
</evidence>
<dbReference type="EMBL" id="JAHDYR010000020">
    <property type="protein sequence ID" value="KAG9393779.1"/>
    <property type="molecule type" value="Genomic_DNA"/>
</dbReference>
<dbReference type="Proteomes" id="UP000717585">
    <property type="component" value="Unassembled WGS sequence"/>
</dbReference>
<protein>
    <submittedName>
        <fullName evidence="2">Uncharacterized protein</fullName>
    </submittedName>
</protein>
<feature type="region of interest" description="Disordered" evidence="1">
    <location>
        <begin position="1"/>
        <end position="23"/>
    </location>
</feature>
<organism evidence="2 3">
    <name type="scientific">Carpediemonas membranifera</name>
    <dbReference type="NCBI Taxonomy" id="201153"/>
    <lineage>
        <taxon>Eukaryota</taxon>
        <taxon>Metamonada</taxon>
        <taxon>Carpediemonas-like organisms</taxon>
        <taxon>Carpediemonas</taxon>
    </lineage>
</organism>